<organism evidence="2 3">
    <name type="scientific">Streptomyces spectabilis</name>
    <dbReference type="NCBI Taxonomy" id="68270"/>
    <lineage>
        <taxon>Bacteria</taxon>
        <taxon>Bacillati</taxon>
        <taxon>Actinomycetota</taxon>
        <taxon>Actinomycetes</taxon>
        <taxon>Kitasatosporales</taxon>
        <taxon>Streptomycetaceae</taxon>
        <taxon>Streptomyces</taxon>
    </lineage>
</organism>
<gene>
    <name evidence="2" type="ORF">FH965_23300</name>
</gene>
<feature type="region of interest" description="Disordered" evidence="1">
    <location>
        <begin position="1"/>
        <end position="38"/>
    </location>
</feature>
<accession>A0A516RBU6</accession>
<sequence length="523" mass="56730">MTHAPVFNPATAARSVVPFPRQEAGAEQPRGPRQERQRAQAEVLRVLGQNRFRYLRHNGAPYAVPYDGPSIAVPLRATAHSGTGSLRQHLTRTYVTEYQRTPSQSALADTLGALDALAADAPEVELPLRVAADPGDDTVTWLDLGRPDGESVRIAPDGWTLTYPDVESGPVWRRSRLVRPLSRPDRVPGGWRAGIEEFAALLPFTAETLPLAVGWLLAALRPGIPRPVAYLTGEQGTGKSTSGQMLAGVIEGARAPLRQAPEHLRDLGPTTAAGWVLALDNLSGLPGWLSDALCRVVTGDAQVTRALYTDDDVNVLTYQRPVLLTGIDLGALRNDLAERMMPLELQPIPRRKRRTASALWAAYERAHPQILGALLDLASEVWADLPYAASELGERPRLADFAELLHALDRVTGWRSLDAFNSTQDTLTDTVLDGHPVAAALREWTTSPAFPVNGWQGTMAELHRQLSSDGRGFADGWPKTPAVLSARIRQVAPALRSRGIHVARTSGSNKNGKVYAVTYAPTT</sequence>
<evidence type="ECO:0000313" key="3">
    <source>
        <dbReference type="Proteomes" id="UP000316806"/>
    </source>
</evidence>
<dbReference type="Proteomes" id="UP000316806">
    <property type="component" value="Chromosome"/>
</dbReference>
<dbReference type="EMBL" id="CP040916">
    <property type="protein sequence ID" value="QDQ13125.1"/>
    <property type="molecule type" value="Genomic_DNA"/>
</dbReference>
<reference evidence="2 3" key="1">
    <citation type="journal article" date="2019" name="J. Ind. Microbiol. Biotechnol.">
        <title>The complete genomic sequence of Streptomyces spectabilis NRRL-2792 and identification of secondary metabolite biosynthetic gene clusters.</title>
        <authorList>
            <person name="Sinha A."/>
            <person name="Phillips-Salemka S."/>
            <person name="Niraula T.A."/>
            <person name="Short K.A."/>
            <person name="Niraula N.P."/>
        </authorList>
    </citation>
    <scope>NUCLEOTIDE SEQUENCE [LARGE SCALE GENOMIC DNA]</scope>
    <source>
        <strain evidence="2 3">NRRL 2792</strain>
    </source>
</reference>
<dbReference type="AlphaFoldDB" id="A0A516RBU6"/>
<dbReference type="InterPro" id="IPR027417">
    <property type="entry name" value="P-loop_NTPase"/>
</dbReference>
<name>A0A516RBU6_STRST</name>
<dbReference type="RefSeq" id="WP_144320430.1">
    <property type="nucleotide sequence ID" value="NZ_CP040916.1"/>
</dbReference>
<protein>
    <submittedName>
        <fullName evidence="2">NAD-glutamate dehydrogenase</fullName>
    </submittedName>
</protein>
<evidence type="ECO:0000313" key="2">
    <source>
        <dbReference type="EMBL" id="QDQ13125.1"/>
    </source>
</evidence>
<dbReference type="SUPFAM" id="SSF52540">
    <property type="entry name" value="P-loop containing nucleoside triphosphate hydrolases"/>
    <property type="match status" value="1"/>
</dbReference>
<evidence type="ECO:0000256" key="1">
    <source>
        <dbReference type="SAM" id="MobiDB-lite"/>
    </source>
</evidence>
<proteinExistence type="predicted"/>